<sequence length="125" mass="14702">MSHDRFPGRLSFPLRFPNRRFRIWSYVPSHSGLVLRTEFEPDTPHIELLFRGVRQINLPVTMTDGLVVDIERTNGGDPDDVIFRLGNDHFSGHVLADYLFLDQEERSRYSSFSLFHGYLRSDFER</sequence>
<protein>
    <submittedName>
        <fullName evidence="1">Uncharacterized protein</fullName>
    </submittedName>
</protein>
<dbReference type="RefSeq" id="WP_143022211.1">
    <property type="nucleotide sequence ID" value="NZ_FNFB01000020.1"/>
</dbReference>
<dbReference type="Proteomes" id="UP000198683">
    <property type="component" value="Unassembled WGS sequence"/>
</dbReference>
<dbReference type="OrthoDB" id="5148951at2"/>
<keyword evidence="2" id="KW-1185">Reference proteome</keyword>
<gene>
    <name evidence="1" type="ORF">SAMN05421874_1203</name>
</gene>
<name>A0A1G9JDD7_9ACTN</name>
<reference evidence="1 2" key="1">
    <citation type="submission" date="2016-10" db="EMBL/GenBank/DDBJ databases">
        <authorList>
            <person name="de Groot N.N."/>
        </authorList>
    </citation>
    <scope>NUCLEOTIDE SEQUENCE [LARGE SCALE GENOMIC DNA]</scope>
    <source>
        <strain evidence="1 2">CGMCC 4.5681</strain>
    </source>
</reference>
<dbReference type="AlphaFoldDB" id="A0A1G9JDD7"/>
<dbReference type="EMBL" id="FNFB01000020">
    <property type="protein sequence ID" value="SDL35124.1"/>
    <property type="molecule type" value="Genomic_DNA"/>
</dbReference>
<accession>A0A1G9JDD7</accession>
<organism evidence="1 2">
    <name type="scientific">Nonomuraea maritima</name>
    <dbReference type="NCBI Taxonomy" id="683260"/>
    <lineage>
        <taxon>Bacteria</taxon>
        <taxon>Bacillati</taxon>
        <taxon>Actinomycetota</taxon>
        <taxon>Actinomycetes</taxon>
        <taxon>Streptosporangiales</taxon>
        <taxon>Streptosporangiaceae</taxon>
        <taxon>Nonomuraea</taxon>
    </lineage>
</organism>
<proteinExistence type="predicted"/>
<evidence type="ECO:0000313" key="2">
    <source>
        <dbReference type="Proteomes" id="UP000198683"/>
    </source>
</evidence>
<evidence type="ECO:0000313" key="1">
    <source>
        <dbReference type="EMBL" id="SDL35124.1"/>
    </source>
</evidence>